<dbReference type="InterPro" id="IPR000719">
    <property type="entry name" value="Prot_kinase_dom"/>
</dbReference>
<dbReference type="AlphaFoldDB" id="A0AAD2G1T8"/>
<dbReference type="SUPFAM" id="SSF56112">
    <property type="entry name" value="Protein kinase-like (PK-like)"/>
    <property type="match status" value="1"/>
</dbReference>
<evidence type="ECO:0000313" key="6">
    <source>
        <dbReference type="EMBL" id="CAJ1959799.1"/>
    </source>
</evidence>
<dbReference type="EMBL" id="CAKOGP040002025">
    <property type="protein sequence ID" value="CAJ1959799.1"/>
    <property type="molecule type" value="Genomic_DNA"/>
</dbReference>
<keyword evidence="7" id="KW-1185">Reference proteome</keyword>
<dbReference type="SMART" id="SM00220">
    <property type="entry name" value="S_TKc"/>
    <property type="match status" value="1"/>
</dbReference>
<name>A0AAD2G1T8_9STRA</name>
<protein>
    <recommendedName>
        <fullName evidence="5">Protein kinase domain-containing protein</fullName>
    </recommendedName>
</protein>
<proteinExistence type="predicted"/>
<evidence type="ECO:0000313" key="7">
    <source>
        <dbReference type="Proteomes" id="UP001295423"/>
    </source>
</evidence>
<accession>A0AAD2G1T8</accession>
<dbReference type="PROSITE" id="PS50011">
    <property type="entry name" value="PROTEIN_KINASE_DOM"/>
    <property type="match status" value="1"/>
</dbReference>
<evidence type="ECO:0000256" key="2">
    <source>
        <dbReference type="ARBA" id="ARBA00022741"/>
    </source>
</evidence>
<keyword evidence="3" id="KW-0418">Kinase</keyword>
<dbReference type="GO" id="GO:0005524">
    <property type="term" value="F:ATP binding"/>
    <property type="evidence" value="ECO:0007669"/>
    <property type="project" value="UniProtKB-KW"/>
</dbReference>
<evidence type="ECO:0000256" key="1">
    <source>
        <dbReference type="ARBA" id="ARBA00022679"/>
    </source>
</evidence>
<dbReference type="InterPro" id="IPR011009">
    <property type="entry name" value="Kinase-like_dom_sf"/>
</dbReference>
<dbReference type="Proteomes" id="UP001295423">
    <property type="component" value="Unassembled WGS sequence"/>
</dbReference>
<keyword evidence="1" id="KW-0808">Transferase</keyword>
<dbReference type="Pfam" id="PF00069">
    <property type="entry name" value="Pkinase"/>
    <property type="match status" value="1"/>
</dbReference>
<evidence type="ECO:0000256" key="3">
    <source>
        <dbReference type="ARBA" id="ARBA00022777"/>
    </source>
</evidence>
<organism evidence="6 7">
    <name type="scientific">Cylindrotheca closterium</name>
    <dbReference type="NCBI Taxonomy" id="2856"/>
    <lineage>
        <taxon>Eukaryota</taxon>
        <taxon>Sar</taxon>
        <taxon>Stramenopiles</taxon>
        <taxon>Ochrophyta</taxon>
        <taxon>Bacillariophyta</taxon>
        <taxon>Bacillariophyceae</taxon>
        <taxon>Bacillariophycidae</taxon>
        <taxon>Bacillariales</taxon>
        <taxon>Bacillariaceae</taxon>
        <taxon>Cylindrotheca</taxon>
    </lineage>
</organism>
<dbReference type="GO" id="GO:0004674">
    <property type="term" value="F:protein serine/threonine kinase activity"/>
    <property type="evidence" value="ECO:0007669"/>
    <property type="project" value="TreeGrafter"/>
</dbReference>
<gene>
    <name evidence="6" type="ORF">CYCCA115_LOCUS18218</name>
</gene>
<evidence type="ECO:0000256" key="4">
    <source>
        <dbReference type="ARBA" id="ARBA00022840"/>
    </source>
</evidence>
<dbReference type="PANTHER" id="PTHR44329:SF288">
    <property type="entry name" value="MITOGEN-ACTIVATED PROTEIN KINASE KINASE KINASE 20"/>
    <property type="match status" value="1"/>
</dbReference>
<feature type="domain" description="Protein kinase" evidence="5">
    <location>
        <begin position="43"/>
        <end position="340"/>
    </location>
</feature>
<sequence length="414" mass="46584">MCQNSNSAFSDSTIDPLVLRELERYDDLSPQHNDVVMHQASDIQRVSLLGKGSYCDVFLVILRSTKEHLAMKKLDKKKIGSQQDFLAAAPDLIIEAHYLSKLDHPNVIKLRGVSSLPFSESFTQDKNGYFMTMDVMEETLEDRLHRWRKDPSCYTQRRGICSQLIKKAKKKLDVPSMYGRLETVALGIVDAMEYIHGQCITVNDLKPANIGFHGETGNVCLFDFGFARDLAICPPDEIYGTPRYMAPEVLKGEGYSLKSDVYSFGVMLHEVTSLCKREGSKKVSVENHSDLMVICESLSELSLHNIPCRRVTALIEICLSDDPERRPSFECIGATLRAILTPDTTTKLQTKLSLISETDASGTLPDLDTETFGYRNWYSSPLKDSLQTESNSTLDTLPECSINEELSTLRNVEW</sequence>
<reference evidence="6" key="1">
    <citation type="submission" date="2023-08" db="EMBL/GenBank/DDBJ databases">
        <authorList>
            <person name="Audoor S."/>
            <person name="Bilcke G."/>
        </authorList>
    </citation>
    <scope>NUCLEOTIDE SEQUENCE</scope>
</reference>
<keyword evidence="2" id="KW-0547">Nucleotide-binding</keyword>
<comment type="caution">
    <text evidence="6">The sequence shown here is derived from an EMBL/GenBank/DDBJ whole genome shotgun (WGS) entry which is preliminary data.</text>
</comment>
<keyword evidence="4" id="KW-0067">ATP-binding</keyword>
<dbReference type="Gene3D" id="3.30.200.20">
    <property type="entry name" value="Phosphorylase Kinase, domain 1"/>
    <property type="match status" value="1"/>
</dbReference>
<dbReference type="InterPro" id="IPR051681">
    <property type="entry name" value="Ser/Thr_Kinases-Pseudokinases"/>
</dbReference>
<evidence type="ECO:0000259" key="5">
    <source>
        <dbReference type="PROSITE" id="PS50011"/>
    </source>
</evidence>
<dbReference type="Gene3D" id="1.10.510.10">
    <property type="entry name" value="Transferase(Phosphotransferase) domain 1"/>
    <property type="match status" value="1"/>
</dbReference>
<dbReference type="PANTHER" id="PTHR44329">
    <property type="entry name" value="SERINE/THREONINE-PROTEIN KINASE TNNI3K-RELATED"/>
    <property type="match status" value="1"/>
</dbReference>